<gene>
    <name evidence="5" type="ORF">BLA60_38870</name>
</gene>
<dbReference type="InterPro" id="IPR000792">
    <property type="entry name" value="Tscrpt_reg_LuxR_C"/>
</dbReference>
<evidence type="ECO:0000313" key="5">
    <source>
        <dbReference type="EMBL" id="OLF04815.1"/>
    </source>
</evidence>
<dbReference type="PROSITE" id="PS50043">
    <property type="entry name" value="HTH_LUXR_2"/>
    <property type="match status" value="1"/>
</dbReference>
<evidence type="ECO:0000259" key="4">
    <source>
        <dbReference type="PROSITE" id="PS50043"/>
    </source>
</evidence>
<dbReference type="CDD" id="cd06170">
    <property type="entry name" value="LuxR_C_like"/>
    <property type="match status" value="1"/>
</dbReference>
<dbReference type="InterPro" id="IPR016032">
    <property type="entry name" value="Sig_transdc_resp-reg_C-effctor"/>
</dbReference>
<dbReference type="PRINTS" id="PR00038">
    <property type="entry name" value="HTHLUXR"/>
</dbReference>
<keyword evidence="3" id="KW-0804">Transcription</keyword>
<name>A0A7Z0WDG3_9PSEU</name>
<dbReference type="SMART" id="SM00421">
    <property type="entry name" value="HTH_LUXR"/>
    <property type="match status" value="1"/>
</dbReference>
<dbReference type="Gene3D" id="3.40.50.2300">
    <property type="match status" value="1"/>
</dbReference>
<dbReference type="GO" id="GO:0006355">
    <property type="term" value="P:regulation of DNA-templated transcription"/>
    <property type="evidence" value="ECO:0007669"/>
    <property type="project" value="InterPro"/>
</dbReference>
<dbReference type="EMBL" id="MSIF01000037">
    <property type="protein sequence ID" value="OLF04815.1"/>
    <property type="molecule type" value="Genomic_DNA"/>
</dbReference>
<protein>
    <submittedName>
        <fullName evidence="5">Helix-turn-helix transcriptional regulator</fullName>
    </submittedName>
</protein>
<evidence type="ECO:0000313" key="6">
    <source>
        <dbReference type="Proteomes" id="UP000185696"/>
    </source>
</evidence>
<feature type="domain" description="HTH luxR-type" evidence="4">
    <location>
        <begin position="135"/>
        <end position="200"/>
    </location>
</feature>
<accession>A0A7Z0WDG3</accession>
<reference evidence="5 6" key="1">
    <citation type="submission" date="2016-12" db="EMBL/GenBank/DDBJ databases">
        <title>The draft genome sequence of Actinophytocola xinjiangensis.</title>
        <authorList>
            <person name="Wang W."/>
            <person name="Yuan L."/>
        </authorList>
    </citation>
    <scope>NUCLEOTIDE SEQUENCE [LARGE SCALE GENOMIC DNA]</scope>
    <source>
        <strain evidence="5 6">CGMCC 4.4663</strain>
    </source>
</reference>
<dbReference type="GO" id="GO:0003677">
    <property type="term" value="F:DNA binding"/>
    <property type="evidence" value="ECO:0007669"/>
    <property type="project" value="UniProtKB-KW"/>
</dbReference>
<comment type="caution">
    <text evidence="5">The sequence shown here is derived from an EMBL/GenBank/DDBJ whole genome shotgun (WGS) entry which is preliminary data.</text>
</comment>
<dbReference type="SUPFAM" id="SSF46894">
    <property type="entry name" value="C-terminal effector domain of the bipartite response regulators"/>
    <property type="match status" value="1"/>
</dbReference>
<evidence type="ECO:0000256" key="3">
    <source>
        <dbReference type="ARBA" id="ARBA00023163"/>
    </source>
</evidence>
<organism evidence="5 6">
    <name type="scientific">Actinophytocola xinjiangensis</name>
    <dbReference type="NCBI Taxonomy" id="485602"/>
    <lineage>
        <taxon>Bacteria</taxon>
        <taxon>Bacillati</taxon>
        <taxon>Actinomycetota</taxon>
        <taxon>Actinomycetes</taxon>
        <taxon>Pseudonocardiales</taxon>
        <taxon>Pseudonocardiaceae</taxon>
    </lineage>
</organism>
<evidence type="ECO:0000256" key="1">
    <source>
        <dbReference type="ARBA" id="ARBA00023015"/>
    </source>
</evidence>
<dbReference type="Pfam" id="PF00196">
    <property type="entry name" value="GerE"/>
    <property type="match status" value="1"/>
</dbReference>
<dbReference type="RefSeq" id="WP_075138105.1">
    <property type="nucleotide sequence ID" value="NZ_MSIF01000037.1"/>
</dbReference>
<keyword evidence="2" id="KW-0238">DNA-binding</keyword>
<proteinExistence type="predicted"/>
<dbReference type="PANTHER" id="PTHR44688">
    <property type="entry name" value="DNA-BINDING TRANSCRIPTIONAL ACTIVATOR DEVR_DOSR"/>
    <property type="match status" value="1"/>
</dbReference>
<dbReference type="AlphaFoldDB" id="A0A7Z0WDG3"/>
<dbReference type="Proteomes" id="UP000185696">
    <property type="component" value="Unassembled WGS sequence"/>
</dbReference>
<keyword evidence="6" id="KW-1185">Reference proteome</keyword>
<keyword evidence="1" id="KW-0805">Transcription regulation</keyword>
<evidence type="ECO:0000256" key="2">
    <source>
        <dbReference type="ARBA" id="ARBA00023125"/>
    </source>
</evidence>
<sequence length="202" mass="20812">MGEPVPVGVVALDPVLEAGATVALSASPDVTVVLPGEAPAVTVVVVDEVGERELDLVRGTRDTAARPEVVLVATDLAATAALHALAAGARGLLRRRETAGGRLARATLAAASGDSTVPPDLLDHLLARASTVPPPGGPSSSLSERERAVLTLVAQGCDTAEIARQLCYSARTVVSVIHDITNRFRLRNRAHAVAYALRTGLL</sequence>
<dbReference type="OrthoDB" id="4309410at2"/>
<dbReference type="PANTHER" id="PTHR44688:SF16">
    <property type="entry name" value="DNA-BINDING TRANSCRIPTIONAL ACTIVATOR DEVR_DOSR"/>
    <property type="match status" value="1"/>
</dbReference>